<name>A0A2C6KPU6_9APIC</name>
<proteinExistence type="predicted"/>
<gene>
    <name evidence="1" type="ORF">CSUI_007023</name>
</gene>
<reference evidence="1 2" key="1">
    <citation type="journal article" date="2017" name="Int. J. Parasitol.">
        <title>The genome of the protozoan parasite Cystoisospora suis and a reverse vaccinology approach to identify vaccine candidates.</title>
        <authorList>
            <person name="Palmieri N."/>
            <person name="Shrestha A."/>
            <person name="Ruttkowski B."/>
            <person name="Beck T."/>
            <person name="Vogl C."/>
            <person name="Tomley F."/>
            <person name="Blake D.P."/>
            <person name="Joachim A."/>
        </authorList>
    </citation>
    <scope>NUCLEOTIDE SEQUENCE [LARGE SCALE GENOMIC DNA]</scope>
    <source>
        <strain evidence="1 2">Wien I</strain>
    </source>
</reference>
<dbReference type="VEuPathDB" id="ToxoDB:CSUI_007023"/>
<dbReference type="AlphaFoldDB" id="A0A2C6KPU6"/>
<protein>
    <submittedName>
        <fullName evidence="1">Uncharacterized protein</fullName>
    </submittedName>
</protein>
<organism evidence="1 2">
    <name type="scientific">Cystoisospora suis</name>
    <dbReference type="NCBI Taxonomy" id="483139"/>
    <lineage>
        <taxon>Eukaryota</taxon>
        <taxon>Sar</taxon>
        <taxon>Alveolata</taxon>
        <taxon>Apicomplexa</taxon>
        <taxon>Conoidasida</taxon>
        <taxon>Coccidia</taxon>
        <taxon>Eucoccidiorida</taxon>
        <taxon>Eimeriorina</taxon>
        <taxon>Sarcocystidae</taxon>
        <taxon>Cystoisospora</taxon>
    </lineage>
</organism>
<feature type="non-terminal residue" evidence="1">
    <location>
        <position position="1"/>
    </location>
</feature>
<accession>A0A2C6KPU6</accession>
<evidence type="ECO:0000313" key="2">
    <source>
        <dbReference type="Proteomes" id="UP000221165"/>
    </source>
</evidence>
<dbReference type="GeneID" id="94430384"/>
<evidence type="ECO:0000313" key="1">
    <source>
        <dbReference type="EMBL" id="PHJ19149.1"/>
    </source>
</evidence>
<comment type="caution">
    <text evidence="1">The sequence shown here is derived from an EMBL/GenBank/DDBJ whole genome shotgun (WGS) entry which is preliminary data.</text>
</comment>
<dbReference type="Proteomes" id="UP000221165">
    <property type="component" value="Unassembled WGS sequence"/>
</dbReference>
<dbReference type="RefSeq" id="XP_067920851.1">
    <property type="nucleotide sequence ID" value="XM_068067173.1"/>
</dbReference>
<sequence length="56" mass="6579">RELILCLFIKYVSGLFRGLVRVWPIAECESVGGPRRQNVLAGMWFLLRLMVWRCIL</sequence>
<dbReference type="EMBL" id="MIGC01003615">
    <property type="protein sequence ID" value="PHJ19149.1"/>
    <property type="molecule type" value="Genomic_DNA"/>
</dbReference>
<keyword evidence="2" id="KW-1185">Reference proteome</keyword>